<dbReference type="AlphaFoldDB" id="E5ALG3"/>
<sequence length="394" mass="43356">MKGPRMLLALAQWLQSDASYLRVINYLTFRAVMATITALLIGLICGPAVIHKLTALKMGQAVRKDGPQTHLIKSGTPTMGGVLILIGIAVSTLLWSDLTNRFIWIVMLVTFGFGVIGWVDDYRKVVYKDPRGMSSREKYFWQSVIGLFAAVYLAFSVSEANNARVFDLFMAWVRSGFSIGLPARADLALPFLKAISYPLGVWGFIALTYFVIVGSSNAVNLTDGLDGLVIMPVVLVGAALGVFAYVMGSAVYSKYLLFAHIPGAGELLIFCSAMGGAGLAFLWYNTYPARVFMGDVGALALGGALGTIAVIVRQEIVLFIMGGVFVAETVSVMLQVTWFRYTKRRYGEGRRIFKMAPLHHHFELSGWKETQVVVRFWIITLMLCLFGLSTLKLR</sequence>
<dbReference type="GO" id="GO:0051992">
    <property type="term" value="F:UDP-N-acetylmuramoyl-L-alanyl-D-glutamyl-meso-2,6-diaminopimelyl-D-alanyl-D-alanine:undecaprenyl-phosphate transferase activity"/>
    <property type="evidence" value="ECO:0007669"/>
    <property type="project" value="RHEA"/>
</dbReference>
<evidence type="ECO:0000313" key="17">
    <source>
        <dbReference type="Proteomes" id="UP000007437"/>
    </source>
</evidence>
<keyword evidence="13" id="KW-1003">Cell membrane</keyword>
<feature type="transmembrane region" description="Helical" evidence="13">
    <location>
        <begin position="101"/>
        <end position="119"/>
    </location>
</feature>
<dbReference type="KEGG" id="brh:RBRH_03259"/>
<comment type="cofactor">
    <cofactor evidence="13 15">
        <name>Mg(2+)</name>
        <dbReference type="ChEBI" id="CHEBI:18420"/>
    </cofactor>
</comment>
<comment type="subcellular location">
    <subcellularLocation>
        <location evidence="13">Cell inner membrane</location>
        <topology evidence="13">Multi-pass membrane protein</topology>
    </subcellularLocation>
    <subcellularLocation>
        <location evidence="1">Membrane</location>
        <topology evidence="1">Multi-pass membrane protein</topology>
    </subcellularLocation>
</comment>
<feature type="transmembrane region" description="Helical" evidence="13">
    <location>
        <begin position="194"/>
        <end position="213"/>
    </location>
</feature>
<evidence type="ECO:0000256" key="13">
    <source>
        <dbReference type="HAMAP-Rule" id="MF_00038"/>
    </source>
</evidence>
<evidence type="ECO:0000256" key="5">
    <source>
        <dbReference type="ARBA" id="ARBA00022692"/>
    </source>
</evidence>
<keyword evidence="11 13" id="KW-0131">Cell cycle</keyword>
<gene>
    <name evidence="13" type="primary">mraY</name>
    <name evidence="16" type="ordered locus">RBRH_03259</name>
</gene>
<evidence type="ECO:0000256" key="11">
    <source>
        <dbReference type="ARBA" id="ARBA00023306"/>
    </source>
</evidence>
<feature type="transmembrane region" description="Helical" evidence="13">
    <location>
        <begin position="267"/>
        <end position="284"/>
    </location>
</feature>
<evidence type="ECO:0000256" key="2">
    <source>
        <dbReference type="ARBA" id="ARBA00005583"/>
    </source>
</evidence>
<evidence type="ECO:0000256" key="14">
    <source>
        <dbReference type="NCBIfam" id="TIGR00445"/>
    </source>
</evidence>
<feature type="transmembrane region" description="Helical" evidence="13">
    <location>
        <begin position="139"/>
        <end position="158"/>
    </location>
</feature>
<keyword evidence="7 13" id="KW-0133">Cell shape</keyword>
<dbReference type="STRING" id="882378.RBRH_03259"/>
<evidence type="ECO:0000256" key="12">
    <source>
        <dbReference type="ARBA" id="ARBA00023316"/>
    </source>
</evidence>
<keyword evidence="9 13" id="KW-1133">Transmembrane helix</keyword>
<dbReference type="EMBL" id="FR687359">
    <property type="protein sequence ID" value="CBW73836.1"/>
    <property type="molecule type" value="Genomic_DNA"/>
</dbReference>
<comment type="similarity">
    <text evidence="2 13">Belongs to the glycosyltransferase 4 family. MraY subfamily.</text>
</comment>
<dbReference type="InterPro" id="IPR003524">
    <property type="entry name" value="PNAcMuramoyl-5peptid_Trfase"/>
</dbReference>
<feature type="binding site" evidence="15">
    <location>
        <position position="220"/>
    </location>
    <ligand>
        <name>Mg(2+)</name>
        <dbReference type="ChEBI" id="CHEBI:18420"/>
    </ligand>
</feature>
<evidence type="ECO:0000256" key="6">
    <source>
        <dbReference type="ARBA" id="ARBA00022842"/>
    </source>
</evidence>
<keyword evidence="8 13" id="KW-0573">Peptidoglycan synthesis</keyword>
<dbReference type="GO" id="GO:0051301">
    <property type="term" value="P:cell division"/>
    <property type="evidence" value="ECO:0007669"/>
    <property type="project" value="UniProtKB-KW"/>
</dbReference>
<dbReference type="Pfam" id="PF00953">
    <property type="entry name" value="Glycos_transf_4"/>
    <property type="match status" value="1"/>
</dbReference>
<evidence type="ECO:0000256" key="10">
    <source>
        <dbReference type="ARBA" id="ARBA00023136"/>
    </source>
</evidence>
<feature type="transmembrane region" description="Helical" evidence="13">
    <location>
        <begin position="71"/>
        <end position="95"/>
    </location>
</feature>
<dbReference type="GO" id="GO:0005886">
    <property type="term" value="C:plasma membrane"/>
    <property type="evidence" value="ECO:0007669"/>
    <property type="project" value="UniProtKB-SubCell"/>
</dbReference>
<evidence type="ECO:0000256" key="7">
    <source>
        <dbReference type="ARBA" id="ARBA00022960"/>
    </source>
</evidence>
<keyword evidence="10 13" id="KW-0472">Membrane</keyword>
<evidence type="ECO:0000256" key="1">
    <source>
        <dbReference type="ARBA" id="ARBA00004141"/>
    </source>
</evidence>
<feature type="transmembrane region" description="Helical" evidence="13">
    <location>
        <begin position="291"/>
        <end position="312"/>
    </location>
</feature>
<keyword evidence="13 15" id="KW-0479">Metal-binding</keyword>
<comment type="catalytic activity">
    <reaction evidence="13">
        <text>UDP-N-acetyl-alpha-D-muramoyl-L-alanyl-gamma-D-glutamyl-meso-2,6-diaminopimeloyl-D-alanyl-D-alanine + di-trans,octa-cis-undecaprenyl phosphate = di-trans,octa-cis-undecaprenyl diphospho-N-acetyl-alpha-D-muramoyl-L-alanyl-D-glutamyl-meso-2,6-diaminopimeloyl-D-alanyl-D-alanine + UMP</text>
        <dbReference type="Rhea" id="RHEA:28386"/>
        <dbReference type="ChEBI" id="CHEBI:57865"/>
        <dbReference type="ChEBI" id="CHEBI:60392"/>
        <dbReference type="ChEBI" id="CHEBI:61386"/>
        <dbReference type="ChEBI" id="CHEBI:61387"/>
        <dbReference type="EC" id="2.7.8.13"/>
    </reaction>
</comment>
<proteinExistence type="inferred from homology"/>
<dbReference type="Proteomes" id="UP000007437">
    <property type="component" value="Chromosome"/>
</dbReference>
<keyword evidence="12 13" id="KW-0961">Cell wall biogenesis/degradation</keyword>
<keyword evidence="3 13" id="KW-0132">Cell division</keyword>
<dbReference type="GO" id="GO:0071555">
    <property type="term" value="P:cell wall organization"/>
    <property type="evidence" value="ECO:0007669"/>
    <property type="project" value="UniProtKB-KW"/>
</dbReference>
<dbReference type="GO" id="GO:0009252">
    <property type="term" value="P:peptidoglycan biosynthetic process"/>
    <property type="evidence" value="ECO:0007669"/>
    <property type="project" value="UniProtKB-UniRule"/>
</dbReference>
<keyword evidence="13" id="KW-0997">Cell inner membrane</keyword>
<keyword evidence="4 13" id="KW-0808">Transferase</keyword>
<feature type="transmembrane region" description="Helical" evidence="13">
    <location>
        <begin position="372"/>
        <end position="391"/>
    </location>
</feature>
<dbReference type="UniPathway" id="UPA00219"/>
<name>E5ALG3_MYCRK</name>
<dbReference type="PANTHER" id="PTHR22926">
    <property type="entry name" value="PHOSPHO-N-ACETYLMURAMOYL-PENTAPEPTIDE-TRANSFERASE"/>
    <property type="match status" value="1"/>
</dbReference>
<accession>E5ALG3</accession>
<evidence type="ECO:0000256" key="4">
    <source>
        <dbReference type="ARBA" id="ARBA00022679"/>
    </source>
</evidence>
<dbReference type="CDD" id="cd06852">
    <property type="entry name" value="GT_MraY"/>
    <property type="match status" value="1"/>
</dbReference>
<organism evidence="16 17">
    <name type="scientific">Mycetohabitans rhizoxinica (strain DSM 19002 / CIP 109453 / HKI 454)</name>
    <name type="common">Paraburkholderia rhizoxinica</name>
    <dbReference type="NCBI Taxonomy" id="882378"/>
    <lineage>
        <taxon>Bacteria</taxon>
        <taxon>Pseudomonadati</taxon>
        <taxon>Pseudomonadota</taxon>
        <taxon>Betaproteobacteria</taxon>
        <taxon>Burkholderiales</taxon>
        <taxon>Burkholderiaceae</taxon>
        <taxon>Mycetohabitans</taxon>
    </lineage>
</organism>
<dbReference type="NCBIfam" id="TIGR00445">
    <property type="entry name" value="mraY"/>
    <property type="match status" value="1"/>
</dbReference>
<dbReference type="InterPro" id="IPR000715">
    <property type="entry name" value="Glycosyl_transferase_4"/>
</dbReference>
<evidence type="ECO:0000313" key="16">
    <source>
        <dbReference type="EMBL" id="CBW73836.1"/>
    </source>
</evidence>
<evidence type="ECO:0000256" key="8">
    <source>
        <dbReference type="ARBA" id="ARBA00022984"/>
    </source>
</evidence>
<dbReference type="eggNOG" id="COG0472">
    <property type="taxonomic scope" value="Bacteria"/>
</dbReference>
<dbReference type="PROSITE" id="PS01347">
    <property type="entry name" value="MRAY_1"/>
    <property type="match status" value="1"/>
</dbReference>
<dbReference type="EC" id="2.7.8.13" evidence="13 14"/>
<reference evidence="16 17" key="1">
    <citation type="journal article" date="2011" name="J. Bacteriol.">
        <title>Complete genome sequence of Burkholderia rhizoxinica, an endosymbiont of Rhizopus microsporus.</title>
        <authorList>
            <person name="Lackner G."/>
            <person name="Moebius N."/>
            <person name="Partida-Martinez L."/>
            <person name="Hertweck C."/>
        </authorList>
    </citation>
    <scope>NUCLEOTIDE SEQUENCE [LARGE SCALE GENOMIC DNA]</scope>
    <source>
        <strain evidence="17">DSM 19002 / CIP 109453 / HKI 454</strain>
    </source>
</reference>
<dbReference type="GO" id="GO:0008360">
    <property type="term" value="P:regulation of cell shape"/>
    <property type="evidence" value="ECO:0007669"/>
    <property type="project" value="UniProtKB-KW"/>
</dbReference>
<dbReference type="GO" id="GO:0046872">
    <property type="term" value="F:metal ion binding"/>
    <property type="evidence" value="ECO:0007669"/>
    <property type="project" value="UniProtKB-KW"/>
</dbReference>
<evidence type="ECO:0000256" key="3">
    <source>
        <dbReference type="ARBA" id="ARBA00022618"/>
    </source>
</evidence>
<dbReference type="PROSITE" id="PS01348">
    <property type="entry name" value="MRAY_2"/>
    <property type="match status" value="1"/>
</dbReference>
<evidence type="ECO:0000256" key="9">
    <source>
        <dbReference type="ARBA" id="ARBA00022989"/>
    </source>
</evidence>
<protein>
    <recommendedName>
        <fullName evidence="13 14">Phospho-N-acetylmuramoyl-pentapeptide-transferase</fullName>
        <ecNumber evidence="13 14">2.7.8.13</ecNumber>
    </recommendedName>
    <alternativeName>
        <fullName evidence="13">UDP-MurNAc-pentapeptide phosphotransferase</fullName>
    </alternativeName>
</protein>
<feature type="transmembrane region" description="Helical" evidence="13">
    <location>
        <begin position="28"/>
        <end position="50"/>
    </location>
</feature>
<dbReference type="HAMAP" id="MF_00038">
    <property type="entry name" value="MraY"/>
    <property type="match status" value="1"/>
</dbReference>
<comment type="function">
    <text evidence="13">Catalyzes the initial step of the lipid cycle reactions in the biosynthesis of the cell wall peptidoglycan: transfers peptidoglycan precursor phospho-MurNAc-pentapeptide from UDP-MurNAc-pentapeptide onto the lipid carrier undecaprenyl phosphate, yielding undecaprenyl-pyrophosphoryl-MurNAc-pentapeptide, known as lipid I.</text>
</comment>
<dbReference type="HOGENOM" id="CLU_023982_0_0_4"/>
<feature type="binding site" evidence="15">
    <location>
        <position position="295"/>
    </location>
    <ligand>
        <name>Mg(2+)</name>
        <dbReference type="ChEBI" id="CHEBI:18420"/>
    </ligand>
</feature>
<dbReference type="PANTHER" id="PTHR22926:SF5">
    <property type="entry name" value="PHOSPHO-N-ACETYLMURAMOYL-PENTAPEPTIDE-TRANSFERASE HOMOLOG"/>
    <property type="match status" value="1"/>
</dbReference>
<dbReference type="Pfam" id="PF10555">
    <property type="entry name" value="MraY_sig1"/>
    <property type="match status" value="1"/>
</dbReference>
<feature type="transmembrane region" description="Helical" evidence="13">
    <location>
        <begin position="225"/>
        <end position="247"/>
    </location>
</feature>
<keyword evidence="5 13" id="KW-0812">Transmembrane</keyword>
<keyword evidence="6 13" id="KW-0460">Magnesium</keyword>
<evidence type="ECO:0000256" key="15">
    <source>
        <dbReference type="PIRSR" id="PIRSR600715-1"/>
    </source>
</evidence>
<dbReference type="InterPro" id="IPR018480">
    <property type="entry name" value="PNAcMuramoyl-5peptid_Trfase_CS"/>
</dbReference>
<comment type="pathway">
    <text evidence="13">Cell wall biogenesis; peptidoglycan biosynthesis.</text>
</comment>
<feature type="transmembrane region" description="Helical" evidence="13">
    <location>
        <begin position="318"/>
        <end position="341"/>
    </location>
</feature>
<dbReference type="GO" id="GO:0008963">
    <property type="term" value="F:phospho-N-acetylmuramoyl-pentapeptide-transferase activity"/>
    <property type="evidence" value="ECO:0007669"/>
    <property type="project" value="UniProtKB-UniRule"/>
</dbReference>